<organism evidence="1 2">
    <name type="scientific">Cardamine amara subsp. amara</name>
    <dbReference type="NCBI Taxonomy" id="228776"/>
    <lineage>
        <taxon>Eukaryota</taxon>
        <taxon>Viridiplantae</taxon>
        <taxon>Streptophyta</taxon>
        <taxon>Embryophyta</taxon>
        <taxon>Tracheophyta</taxon>
        <taxon>Spermatophyta</taxon>
        <taxon>Magnoliopsida</taxon>
        <taxon>eudicotyledons</taxon>
        <taxon>Gunneridae</taxon>
        <taxon>Pentapetalae</taxon>
        <taxon>rosids</taxon>
        <taxon>malvids</taxon>
        <taxon>Brassicales</taxon>
        <taxon>Brassicaceae</taxon>
        <taxon>Cardamineae</taxon>
        <taxon>Cardamine</taxon>
    </lineage>
</organism>
<comment type="caution">
    <text evidence="1">The sequence shown here is derived from an EMBL/GenBank/DDBJ whole genome shotgun (WGS) entry which is preliminary data.</text>
</comment>
<proteinExistence type="predicted"/>
<gene>
    <name evidence="1" type="ORF">V5N11_013487</name>
</gene>
<evidence type="ECO:0000313" key="1">
    <source>
        <dbReference type="EMBL" id="KAL1188278.1"/>
    </source>
</evidence>
<name>A0ABD0Z0Q0_CARAN</name>
<accession>A0ABD0Z0Q0</accession>
<protein>
    <submittedName>
        <fullName evidence="1">Retrovirus-related Pol polyprotein from transposon RE1</fullName>
    </submittedName>
</protein>
<reference evidence="1 2" key="1">
    <citation type="submission" date="2024-04" db="EMBL/GenBank/DDBJ databases">
        <title>Genome assembly C_amara_ONT_v2.</title>
        <authorList>
            <person name="Yant L."/>
            <person name="Moore C."/>
            <person name="Slenker M."/>
        </authorList>
    </citation>
    <scope>NUCLEOTIDE SEQUENCE [LARGE SCALE GENOMIC DNA]</scope>
    <source>
        <tissue evidence="1">Leaf</tissue>
    </source>
</reference>
<dbReference type="CDD" id="cd09272">
    <property type="entry name" value="RNase_HI_RT_Ty1"/>
    <property type="match status" value="1"/>
</dbReference>
<dbReference type="PANTHER" id="PTHR11439">
    <property type="entry name" value="GAG-POL-RELATED RETROTRANSPOSON"/>
    <property type="match status" value="1"/>
</dbReference>
<sequence>MVDHQVLLGNSSALLDDPAEYISVIGSMPYLLFTRTDIAYAANKISQYMHHLLEDHCLAAKRVLRYLDGTQKMGFFFSAFNLMTVHAFSDAEWAGDKDNYISTSAYLVYVGKHLVSWSSKNQKTVAHSSTKADYKSISATSSEVEWVMTLLGEPGFSSSKPPVIYCNNIGANYLCVNPIFHSRMKHVAVDYHLICDIVQSGLLRVQHVTLADQLVDTLTKPLFGSS</sequence>
<dbReference type="Proteomes" id="UP001558713">
    <property type="component" value="Unassembled WGS sequence"/>
</dbReference>
<dbReference type="EMBL" id="JBANAX010000929">
    <property type="protein sequence ID" value="KAL1188278.1"/>
    <property type="molecule type" value="Genomic_DNA"/>
</dbReference>
<dbReference type="AlphaFoldDB" id="A0ABD0Z0Q0"/>
<dbReference type="PANTHER" id="PTHR11439:SF489">
    <property type="entry name" value="RNA-DIRECTED DNA POLYMERASE"/>
    <property type="match status" value="1"/>
</dbReference>
<evidence type="ECO:0000313" key="2">
    <source>
        <dbReference type="Proteomes" id="UP001558713"/>
    </source>
</evidence>
<keyword evidence="2" id="KW-1185">Reference proteome</keyword>